<dbReference type="InterPro" id="IPR026646">
    <property type="entry name" value="GPRIN2-like/GPRIN3"/>
</dbReference>
<feature type="region of interest" description="Disordered" evidence="2">
    <location>
        <begin position="533"/>
        <end position="699"/>
    </location>
</feature>
<dbReference type="GO" id="GO:0005886">
    <property type="term" value="C:plasma membrane"/>
    <property type="evidence" value="ECO:0007669"/>
    <property type="project" value="TreeGrafter"/>
</dbReference>
<feature type="region of interest" description="Disordered" evidence="2">
    <location>
        <begin position="21"/>
        <end position="341"/>
    </location>
</feature>
<feature type="compositionally biased region" description="Basic and acidic residues" evidence="2">
    <location>
        <begin position="276"/>
        <end position="293"/>
    </location>
</feature>
<dbReference type="EMBL" id="JAATIS010001721">
    <property type="protein sequence ID" value="KAG2465857.1"/>
    <property type="molecule type" value="Genomic_DNA"/>
</dbReference>
<feature type="compositionally biased region" description="Basic and acidic residues" evidence="2">
    <location>
        <begin position="224"/>
        <end position="239"/>
    </location>
</feature>
<feature type="compositionally biased region" description="Basic and acidic residues" evidence="2">
    <location>
        <begin position="310"/>
        <end position="321"/>
    </location>
</feature>
<feature type="compositionally biased region" description="Polar residues" evidence="2">
    <location>
        <begin position="194"/>
        <end position="208"/>
    </location>
</feature>
<feature type="domain" description="G protein-regulated inducer of neurite outgrowth C-terminal" evidence="3">
    <location>
        <begin position="674"/>
        <end position="785"/>
    </location>
</feature>
<evidence type="ECO:0000259" key="3">
    <source>
        <dbReference type="Pfam" id="PF15235"/>
    </source>
</evidence>
<dbReference type="Proteomes" id="UP000886611">
    <property type="component" value="Unassembled WGS sequence"/>
</dbReference>
<feature type="compositionally biased region" description="Polar residues" evidence="2">
    <location>
        <begin position="28"/>
        <end position="51"/>
    </location>
</feature>
<comment type="caution">
    <text evidence="4">The sequence shown here is derived from an EMBL/GenBank/DDBJ whole genome shotgun (WGS) entry which is preliminary data.</text>
</comment>
<sequence>MGTIPNPQRTVTVQMVTSLTMGDRLGSKENSGSWQMQSSLKAGKTCKSSANHRPEDSCVTEPDGPPTCETPDCGQPGGADFGGLDNAEQRDSESGLHAEPSSSQCNNSPASENVVRAGHPSLDEVSEPRKDPPPRESTAAFQPVDSPEDEKESNLKNGPSKTLHKAGCPGLLKSTAGEDDAPVKFKDEKPLNANPPNTTDVSSAQSATPEGPDLRNCLQNSRQVDSKAQCHREAGRVLPEKTTALESKHEETTAAQNPESGRSNTERTLGSGLVKTEPDISEDLKRHEEEIPRNDSACGKRPVNVSGVSEPHKAEGRDQGVLRDLPQVHSENQKQYKEAATMTVSYESSPVPRKICQDAEVQAVTSIQCKSAATSPYLYPPAVPPHICCLAKEDAERLTVEYDTSGAHPTKPVLKITEGPEQSKESSVTQSPSCETPSSQASVGHFTQHPLEHSRTSKENTNITESAGERPVLSPASVSIVLNDQDKNIGAEPKPLAQSMTSTDVTPLKPAYQIQIGTSKPSDQTSIIGIPISEPQKLSAETKPPETEIVTTGTDLKGSLKETPKIGHTSDVTAEISPLPNHMKEAVKTCPSIKDSQPGSEPPHVIKQEAASTDAQTNVTRAKADLSSTCVKPPGADDPLKKMEEKSEASSKSVHFQSDGVAACNSSGIKQKAGTGKQTTGEKAKSTTSKEDNPAKRVRDVVWDEQGMTWEVYGASLDPESLGFAIQSHLQSKIKEHERHIITQTRKSVSSATSPSKRQKRRQQNIFRSVLQNVRRPNCCVRPPPSSVLD</sequence>
<protein>
    <submittedName>
        <fullName evidence="4">GRIN3 protein</fullName>
    </submittedName>
</protein>
<dbReference type="OrthoDB" id="10049175at2759"/>
<dbReference type="InterPro" id="IPR032745">
    <property type="entry name" value="GRIN_C"/>
</dbReference>
<accession>A0A8X7XGW6</accession>
<evidence type="ECO:0000256" key="1">
    <source>
        <dbReference type="ARBA" id="ARBA00002358"/>
    </source>
</evidence>
<feature type="region of interest" description="Disordered" evidence="2">
    <location>
        <begin position="402"/>
        <end position="476"/>
    </location>
</feature>
<dbReference type="PANTHER" id="PTHR15718">
    <property type="entry name" value="G PROTEIN-REGULATED INDUCER OF NEURITE OUTGROWTH C-TERMINAL DOMAIN-CONTAINING PROTEIN"/>
    <property type="match status" value="1"/>
</dbReference>
<feature type="compositionally biased region" description="Basic and acidic residues" evidence="2">
    <location>
        <begin position="181"/>
        <end position="190"/>
    </location>
</feature>
<proteinExistence type="predicted"/>
<feature type="compositionally biased region" description="Polar residues" evidence="2">
    <location>
        <begin position="100"/>
        <end position="111"/>
    </location>
</feature>
<dbReference type="GO" id="GO:0031175">
    <property type="term" value="P:neuron projection development"/>
    <property type="evidence" value="ECO:0007669"/>
    <property type="project" value="TreeGrafter"/>
</dbReference>
<keyword evidence="5" id="KW-1185">Reference proteome</keyword>
<feature type="region of interest" description="Disordered" evidence="2">
    <location>
        <begin position="743"/>
        <end position="769"/>
    </location>
</feature>
<dbReference type="AlphaFoldDB" id="A0A8X7XGW6"/>
<reference evidence="4 5" key="1">
    <citation type="journal article" date="2021" name="Cell">
        <title>Tracing the genetic footprints of vertebrate landing in non-teleost ray-finned fishes.</title>
        <authorList>
            <person name="Bi X."/>
            <person name="Wang K."/>
            <person name="Yang L."/>
            <person name="Pan H."/>
            <person name="Jiang H."/>
            <person name="Wei Q."/>
            <person name="Fang M."/>
            <person name="Yu H."/>
            <person name="Zhu C."/>
            <person name="Cai Y."/>
            <person name="He Y."/>
            <person name="Gan X."/>
            <person name="Zeng H."/>
            <person name="Yu D."/>
            <person name="Zhu Y."/>
            <person name="Jiang H."/>
            <person name="Qiu Q."/>
            <person name="Yang H."/>
            <person name="Zhang Y.E."/>
            <person name="Wang W."/>
            <person name="Zhu M."/>
            <person name="He S."/>
            <person name="Zhang G."/>
        </authorList>
    </citation>
    <scope>NUCLEOTIDE SEQUENCE [LARGE SCALE GENOMIC DNA]</scope>
    <source>
        <strain evidence="4">Bchr_013</strain>
    </source>
</reference>
<dbReference type="PANTHER" id="PTHR15718:SF6">
    <property type="entry name" value="G PROTEIN-REGULATED INDUCER OF NEURITE OUTGROWTH 3"/>
    <property type="match status" value="1"/>
</dbReference>
<feature type="non-terminal residue" evidence="4">
    <location>
        <position position="1"/>
    </location>
</feature>
<evidence type="ECO:0000313" key="4">
    <source>
        <dbReference type="EMBL" id="KAG2465857.1"/>
    </source>
</evidence>
<feature type="compositionally biased region" description="Polar residues" evidence="2">
    <location>
        <begin position="425"/>
        <end position="442"/>
    </location>
</feature>
<gene>
    <name evidence="4" type="primary">Gprin3</name>
    <name evidence="4" type="ORF">GTO96_0016108</name>
</gene>
<feature type="compositionally biased region" description="Polar residues" evidence="2">
    <location>
        <begin position="743"/>
        <end position="756"/>
    </location>
</feature>
<name>A0A8X7XGW6_POLSE</name>
<evidence type="ECO:0000256" key="2">
    <source>
        <dbReference type="SAM" id="MobiDB-lite"/>
    </source>
</evidence>
<feature type="compositionally biased region" description="Basic and acidic residues" evidence="2">
    <location>
        <begin position="638"/>
        <end position="649"/>
    </location>
</feature>
<evidence type="ECO:0000313" key="5">
    <source>
        <dbReference type="Proteomes" id="UP000886611"/>
    </source>
</evidence>
<feature type="compositionally biased region" description="Polar residues" evidence="2">
    <location>
        <begin position="253"/>
        <end position="268"/>
    </location>
</feature>
<feature type="compositionally biased region" description="Basic and acidic residues" evidence="2">
    <location>
        <begin position="87"/>
        <end position="96"/>
    </location>
</feature>
<feature type="non-terminal residue" evidence="4">
    <location>
        <position position="790"/>
    </location>
</feature>
<dbReference type="Pfam" id="PF15235">
    <property type="entry name" value="GRIN_C"/>
    <property type="match status" value="1"/>
</dbReference>
<feature type="compositionally biased region" description="Polar residues" evidence="2">
    <location>
        <begin position="610"/>
        <end position="630"/>
    </location>
</feature>
<organism evidence="4 5">
    <name type="scientific">Polypterus senegalus</name>
    <name type="common">Senegal bichir</name>
    <dbReference type="NCBI Taxonomy" id="55291"/>
    <lineage>
        <taxon>Eukaryota</taxon>
        <taxon>Metazoa</taxon>
        <taxon>Chordata</taxon>
        <taxon>Craniata</taxon>
        <taxon>Vertebrata</taxon>
        <taxon>Euteleostomi</taxon>
        <taxon>Actinopterygii</taxon>
        <taxon>Polypteriformes</taxon>
        <taxon>Polypteridae</taxon>
        <taxon>Polypterus</taxon>
    </lineage>
</organism>
<comment type="function">
    <text evidence="1">May be involved in neurite outgrowth.</text>
</comment>
<feature type="compositionally biased region" description="Basic and acidic residues" evidence="2">
    <location>
        <begin position="680"/>
        <end position="699"/>
    </location>
</feature>